<dbReference type="PROSITE" id="PS51257">
    <property type="entry name" value="PROKAR_LIPOPROTEIN"/>
    <property type="match status" value="1"/>
</dbReference>
<comment type="caution">
    <text evidence="1">The sequence shown here is derived from an EMBL/GenBank/DDBJ whole genome shotgun (WGS) entry which is preliminary data.</text>
</comment>
<name>A0A6N7PYY5_9BACT</name>
<evidence type="ECO:0000313" key="2">
    <source>
        <dbReference type="Proteomes" id="UP000440224"/>
    </source>
</evidence>
<dbReference type="EMBL" id="WJIE01000008">
    <property type="protein sequence ID" value="MRG95690.1"/>
    <property type="molecule type" value="Genomic_DNA"/>
</dbReference>
<proteinExistence type="predicted"/>
<protein>
    <submittedName>
        <fullName evidence="1">Uncharacterized protein</fullName>
    </submittedName>
</protein>
<keyword evidence="2" id="KW-1185">Reference proteome</keyword>
<sequence>MTRRRSAVLGVLVLGFGGAWMTGACGGPLDPGPLDACAALPEAPLDEPTECAEPMQKPCMLYRIPLLGNPTENGALRGEYIAAFGSACYMSAGPIPTFNCFYKTWQSACADAVKIGKVSGNAEYDEGYECQPVGNGDYTLQVGPDPAIKIPITYEDAPLATSLIEIKTVPTEVNGPYRNLVEVTTVKPEKDFNCTSGQVGADGKTMSQRKWILEVNRKAHGGKIHSDLAGFTWPCDDENCKPTTCTEKLVLLDPADKNTPENDPDRAQVHHVVPRKDPRGCRWGTNAYKNAAVISTRLNQHLTNKVPPIKEVDQINKVPPYSP</sequence>
<organism evidence="1 2">
    <name type="scientific">Polyangium spumosum</name>
    <dbReference type="NCBI Taxonomy" id="889282"/>
    <lineage>
        <taxon>Bacteria</taxon>
        <taxon>Pseudomonadati</taxon>
        <taxon>Myxococcota</taxon>
        <taxon>Polyangia</taxon>
        <taxon>Polyangiales</taxon>
        <taxon>Polyangiaceae</taxon>
        <taxon>Polyangium</taxon>
    </lineage>
</organism>
<gene>
    <name evidence="1" type="ORF">GF068_27790</name>
</gene>
<dbReference type="RefSeq" id="WP_153822501.1">
    <property type="nucleotide sequence ID" value="NZ_WJIE01000008.1"/>
</dbReference>
<accession>A0A6N7PYY5</accession>
<dbReference type="OrthoDB" id="5528282at2"/>
<reference evidence="1 2" key="1">
    <citation type="submission" date="2019-10" db="EMBL/GenBank/DDBJ databases">
        <title>A soil myxobacterium in the family Polyangiaceae.</title>
        <authorList>
            <person name="Li Y."/>
            <person name="Wang J."/>
        </authorList>
    </citation>
    <scope>NUCLEOTIDE SEQUENCE [LARGE SCALE GENOMIC DNA]</scope>
    <source>
        <strain evidence="1 2">DSM 14734</strain>
    </source>
</reference>
<dbReference type="Proteomes" id="UP000440224">
    <property type="component" value="Unassembled WGS sequence"/>
</dbReference>
<dbReference type="AlphaFoldDB" id="A0A6N7PYY5"/>
<evidence type="ECO:0000313" key="1">
    <source>
        <dbReference type="EMBL" id="MRG95690.1"/>
    </source>
</evidence>